<evidence type="ECO:0000256" key="1">
    <source>
        <dbReference type="SAM" id="MobiDB-lite"/>
    </source>
</evidence>
<organism evidence="3 4">
    <name type="scientific">Micrococcus yunnanensis</name>
    <dbReference type="NCBI Taxonomy" id="566027"/>
    <lineage>
        <taxon>Bacteria</taxon>
        <taxon>Bacillati</taxon>
        <taxon>Actinomycetota</taxon>
        <taxon>Actinomycetes</taxon>
        <taxon>Micrococcales</taxon>
        <taxon>Micrococcaceae</taxon>
        <taxon>Micrococcus</taxon>
    </lineage>
</organism>
<feature type="transmembrane region" description="Helical" evidence="2">
    <location>
        <begin position="47"/>
        <end position="67"/>
    </location>
</feature>
<feature type="transmembrane region" description="Helical" evidence="2">
    <location>
        <begin position="73"/>
        <end position="92"/>
    </location>
</feature>
<accession>A0AAP5T665</accession>
<sequence length="184" mass="19359">MDAVTPLQHLLGQPLLLVHLAAALLSLALGPINILRRRRDRTHRMVGRTWVAAMVVTCLTSFGLHGANGGYSWLHGLSVFTLVTVTLGVVAIRRGNRRGHVGNMVGSLIGIWIAFLFAALVPDRTIAQVASTDPWTVPLTLVLVAAAVGLAWWAFRPTAAGRRSGPHPGGGEKTGAEGGQGPSG</sequence>
<keyword evidence="2" id="KW-1133">Transmembrane helix</keyword>
<protein>
    <submittedName>
        <fullName evidence="3">DUF2306 domain-containing protein</fullName>
    </submittedName>
</protein>
<keyword evidence="2" id="KW-0472">Membrane</keyword>
<keyword evidence="2" id="KW-0812">Transmembrane</keyword>
<feature type="region of interest" description="Disordered" evidence="1">
    <location>
        <begin position="161"/>
        <end position="184"/>
    </location>
</feature>
<proteinExistence type="predicted"/>
<evidence type="ECO:0000313" key="4">
    <source>
        <dbReference type="Proteomes" id="UP001185728"/>
    </source>
</evidence>
<evidence type="ECO:0000313" key="3">
    <source>
        <dbReference type="EMBL" id="MDV7176752.1"/>
    </source>
</evidence>
<dbReference type="InterPro" id="IPR018750">
    <property type="entry name" value="DUF2306_membrane"/>
</dbReference>
<feature type="transmembrane region" description="Helical" evidence="2">
    <location>
        <begin position="15"/>
        <end position="35"/>
    </location>
</feature>
<name>A0AAP5T665_9MICC</name>
<dbReference type="AlphaFoldDB" id="A0AAP5T665"/>
<feature type="transmembrane region" description="Helical" evidence="2">
    <location>
        <begin position="104"/>
        <end position="122"/>
    </location>
</feature>
<dbReference type="EMBL" id="JAWLUK010000005">
    <property type="protein sequence ID" value="MDV7176752.1"/>
    <property type="molecule type" value="Genomic_DNA"/>
</dbReference>
<dbReference type="RefSeq" id="WP_141842977.1">
    <property type="nucleotide sequence ID" value="NZ_JAWLUK010000005.1"/>
</dbReference>
<reference evidence="3" key="1">
    <citation type="submission" date="2023-10" db="EMBL/GenBank/DDBJ databases">
        <title>Development of a sustainable strategy for remediation of hydrocarbon-contaminated territories based on the waste exchange concept.</title>
        <authorList>
            <person name="Krivoruchko A."/>
        </authorList>
    </citation>
    <scope>NUCLEOTIDE SEQUENCE</scope>
    <source>
        <strain evidence="3">IEGM 1325</strain>
    </source>
</reference>
<dbReference type="Pfam" id="PF10067">
    <property type="entry name" value="DUF2306"/>
    <property type="match status" value="1"/>
</dbReference>
<comment type="caution">
    <text evidence="3">The sequence shown here is derived from an EMBL/GenBank/DDBJ whole genome shotgun (WGS) entry which is preliminary data.</text>
</comment>
<dbReference type="Proteomes" id="UP001185728">
    <property type="component" value="Unassembled WGS sequence"/>
</dbReference>
<evidence type="ECO:0000256" key="2">
    <source>
        <dbReference type="SAM" id="Phobius"/>
    </source>
</evidence>
<feature type="transmembrane region" description="Helical" evidence="2">
    <location>
        <begin position="134"/>
        <end position="155"/>
    </location>
</feature>
<feature type="compositionally biased region" description="Gly residues" evidence="1">
    <location>
        <begin position="167"/>
        <end position="184"/>
    </location>
</feature>
<gene>
    <name evidence="3" type="ORF">R4064_03700</name>
</gene>